<reference evidence="3 4" key="2">
    <citation type="journal article" date="2019" name="G3 (Bethesda)">
        <title>Hybrid Assembly of the Genome of the Entomopathogenic Nematode Steinernema carpocapsae Identifies the X-Chromosome.</title>
        <authorList>
            <person name="Serra L."/>
            <person name="Macchietto M."/>
            <person name="Macias-Munoz A."/>
            <person name="McGill C.J."/>
            <person name="Rodriguez I.M."/>
            <person name="Rodriguez B."/>
            <person name="Murad R."/>
            <person name="Mortazavi A."/>
        </authorList>
    </citation>
    <scope>NUCLEOTIDE SEQUENCE [LARGE SCALE GENOMIC DNA]</scope>
    <source>
        <strain evidence="3 4">ALL</strain>
    </source>
</reference>
<feature type="region of interest" description="Disordered" evidence="2">
    <location>
        <begin position="250"/>
        <end position="284"/>
    </location>
</feature>
<dbReference type="Proteomes" id="UP000298663">
    <property type="component" value="Unassembled WGS sequence"/>
</dbReference>
<sequence>MREEPAVKSASCGRRERTLRRLHYRYITHFFPDTRKNKEFLSGHVGFSIAKSQQKSRKKRENGTKDLVGKAGKTYISPSAPPVEHHLLVLFSNMKASVFALFCLLAVTYGCAPNIPPLDPDTQAENDLKAAQAAQEAADAAVVEAETKLANIRKRRDEAKQKAEDLKNILSKLLPGNRLKRAANEYANDPRLQTEEGIQEMLAELEQLREEIENLNEQEIKAVKEVTKAKAAQKKAAEKLEKAEEKFFEVTGKEPSKKPKPSFTKPPPIGAEQATKATPTINGQTTKTIIPTETATKKAGTTEMVTITATQTTTGATIADKKATTTGATTTTTANVVTTTSQCGSNDHFCEYDHGRCQAMNKPLKLLFQIGHQ</sequence>
<keyword evidence="4" id="KW-1185">Reference proteome</keyword>
<dbReference type="EMBL" id="AZBU02000010">
    <property type="protein sequence ID" value="TKR62550.1"/>
    <property type="molecule type" value="Genomic_DNA"/>
</dbReference>
<evidence type="ECO:0000313" key="3">
    <source>
        <dbReference type="EMBL" id="TKR62550.1"/>
    </source>
</evidence>
<keyword evidence="1" id="KW-0175">Coiled coil</keyword>
<comment type="caution">
    <text evidence="3">The sequence shown here is derived from an EMBL/GenBank/DDBJ whole genome shotgun (WGS) entry which is preliminary data.</text>
</comment>
<reference evidence="3 4" key="1">
    <citation type="journal article" date="2015" name="Genome Biol.">
        <title>Comparative genomics of Steinernema reveals deeply conserved gene regulatory networks.</title>
        <authorList>
            <person name="Dillman A.R."/>
            <person name="Macchietto M."/>
            <person name="Porter C.F."/>
            <person name="Rogers A."/>
            <person name="Williams B."/>
            <person name="Antoshechkin I."/>
            <person name="Lee M.M."/>
            <person name="Goodwin Z."/>
            <person name="Lu X."/>
            <person name="Lewis E.E."/>
            <person name="Goodrich-Blair H."/>
            <person name="Stock S.P."/>
            <person name="Adams B.J."/>
            <person name="Sternberg P.W."/>
            <person name="Mortazavi A."/>
        </authorList>
    </citation>
    <scope>NUCLEOTIDE SEQUENCE [LARGE SCALE GENOMIC DNA]</scope>
    <source>
        <strain evidence="3 4">ALL</strain>
    </source>
</reference>
<accession>A0A4U5M1K7</accession>
<dbReference type="AlphaFoldDB" id="A0A4U5M1K7"/>
<evidence type="ECO:0000256" key="1">
    <source>
        <dbReference type="SAM" id="Coils"/>
    </source>
</evidence>
<proteinExistence type="predicted"/>
<organism evidence="3 4">
    <name type="scientific">Steinernema carpocapsae</name>
    <name type="common">Entomopathogenic nematode</name>
    <dbReference type="NCBI Taxonomy" id="34508"/>
    <lineage>
        <taxon>Eukaryota</taxon>
        <taxon>Metazoa</taxon>
        <taxon>Ecdysozoa</taxon>
        <taxon>Nematoda</taxon>
        <taxon>Chromadorea</taxon>
        <taxon>Rhabditida</taxon>
        <taxon>Tylenchina</taxon>
        <taxon>Panagrolaimomorpha</taxon>
        <taxon>Strongyloidoidea</taxon>
        <taxon>Steinernematidae</taxon>
        <taxon>Steinernema</taxon>
    </lineage>
</organism>
<evidence type="ECO:0000313" key="4">
    <source>
        <dbReference type="Proteomes" id="UP000298663"/>
    </source>
</evidence>
<protein>
    <submittedName>
        <fullName evidence="3">Uncharacterized protein</fullName>
    </submittedName>
</protein>
<gene>
    <name evidence="3" type="ORF">L596_026486</name>
</gene>
<feature type="coiled-coil region" evidence="1">
    <location>
        <begin position="142"/>
        <end position="246"/>
    </location>
</feature>
<feature type="compositionally biased region" description="Polar residues" evidence="2">
    <location>
        <begin position="275"/>
        <end position="284"/>
    </location>
</feature>
<name>A0A4U5M1K7_STECR</name>
<evidence type="ECO:0000256" key="2">
    <source>
        <dbReference type="SAM" id="MobiDB-lite"/>
    </source>
</evidence>